<protein>
    <recommendedName>
        <fullName evidence="3">Cyclin-like protein</fullName>
    </recommendedName>
</protein>
<proteinExistence type="predicted"/>
<evidence type="ECO:0000313" key="2">
    <source>
        <dbReference type="Proteomes" id="UP000272025"/>
    </source>
</evidence>
<dbReference type="PANTHER" id="PTHR15615:SF27">
    <property type="entry name" value="PHO85 CYCLIN CLG1"/>
    <property type="match status" value="1"/>
</dbReference>
<dbReference type="Pfam" id="PF08613">
    <property type="entry name" value="Cyclin"/>
    <property type="match status" value="1"/>
</dbReference>
<evidence type="ECO:0008006" key="3">
    <source>
        <dbReference type="Google" id="ProtNLM"/>
    </source>
</evidence>
<dbReference type="GO" id="GO:0016538">
    <property type="term" value="F:cyclin-dependent protein serine/threonine kinase regulator activity"/>
    <property type="evidence" value="ECO:0007669"/>
    <property type="project" value="TreeGrafter"/>
</dbReference>
<dbReference type="OrthoDB" id="244495at2759"/>
<dbReference type="GO" id="GO:0019901">
    <property type="term" value="F:protein kinase binding"/>
    <property type="evidence" value="ECO:0007669"/>
    <property type="project" value="InterPro"/>
</dbReference>
<organism evidence="1 2">
    <name type="scientific">Sodiomyces alkalinus (strain CBS 110278 / VKM F-3762 / F11)</name>
    <name type="common">Alkaliphilic filamentous fungus</name>
    <dbReference type="NCBI Taxonomy" id="1314773"/>
    <lineage>
        <taxon>Eukaryota</taxon>
        <taxon>Fungi</taxon>
        <taxon>Dikarya</taxon>
        <taxon>Ascomycota</taxon>
        <taxon>Pezizomycotina</taxon>
        <taxon>Sordariomycetes</taxon>
        <taxon>Hypocreomycetidae</taxon>
        <taxon>Glomerellales</taxon>
        <taxon>Plectosphaerellaceae</taxon>
        <taxon>Sodiomyces</taxon>
    </lineage>
</organism>
<dbReference type="STRING" id="1314773.A0A3N2Q3J7"/>
<sequence length="336" mass="37548">MVTGGVCAVLDYEVEHMAEFVADMASSVAVPNSVASSSFRKFVTGILSSTRLPKSTILLGMNYLAKRVNTQKQKNVFRVNDGDIWRMLTTALILASKFLDDNTFQNKSWAEVSGIAVTELNLLEREWLQECSFSLFVNLDYSRDYTAWIKSWEEWCVLKEQTLARAARERQTSIVPAIDTDVARYGGRLPYGSWMQQQAAEYERYQSIKRGDAAHSQAYRVPAIDWPASGPGMAWHSAPLTPPDSGYGTPEYLSSASSVNARYNEWFSSAAVNGQWNSRFQPSVPSNYFAHRHGAYGQTYGYGQTMWEHGIAECSCASCIIDPVKHQGYFGQTVVG</sequence>
<dbReference type="EMBL" id="ML119052">
    <property type="protein sequence ID" value="ROT41330.1"/>
    <property type="molecule type" value="Genomic_DNA"/>
</dbReference>
<dbReference type="Gene3D" id="1.10.472.10">
    <property type="entry name" value="Cyclin-like"/>
    <property type="match status" value="1"/>
</dbReference>
<keyword evidence="2" id="KW-1185">Reference proteome</keyword>
<dbReference type="RefSeq" id="XP_028469136.1">
    <property type="nucleotide sequence ID" value="XM_028607809.1"/>
</dbReference>
<accession>A0A3N2Q3J7</accession>
<dbReference type="InterPro" id="IPR036915">
    <property type="entry name" value="Cyclin-like_sf"/>
</dbReference>
<dbReference type="InterPro" id="IPR013922">
    <property type="entry name" value="Cyclin_PHO80-like"/>
</dbReference>
<dbReference type="GO" id="GO:0005634">
    <property type="term" value="C:nucleus"/>
    <property type="evidence" value="ECO:0007669"/>
    <property type="project" value="TreeGrafter"/>
</dbReference>
<dbReference type="PANTHER" id="PTHR15615">
    <property type="match status" value="1"/>
</dbReference>
<dbReference type="Proteomes" id="UP000272025">
    <property type="component" value="Unassembled WGS sequence"/>
</dbReference>
<name>A0A3N2Q3J7_SODAK</name>
<dbReference type="AlphaFoldDB" id="A0A3N2Q3J7"/>
<dbReference type="GO" id="GO:0000307">
    <property type="term" value="C:cyclin-dependent protein kinase holoenzyme complex"/>
    <property type="evidence" value="ECO:0007669"/>
    <property type="project" value="TreeGrafter"/>
</dbReference>
<reference evidence="1 2" key="1">
    <citation type="journal article" date="2018" name="Mol. Ecol.">
        <title>The obligate alkalophilic soda-lake fungus Sodiomyces alkalinus has shifted to a protein diet.</title>
        <authorList>
            <person name="Grum-Grzhimaylo A.A."/>
            <person name="Falkoski D.L."/>
            <person name="van den Heuvel J."/>
            <person name="Valero-Jimenez C.A."/>
            <person name="Min B."/>
            <person name="Choi I.G."/>
            <person name="Lipzen A."/>
            <person name="Daum C.G."/>
            <person name="Aanen D.K."/>
            <person name="Tsang A."/>
            <person name="Henrissat B."/>
            <person name="Bilanenko E.N."/>
            <person name="de Vries R.P."/>
            <person name="van Kan J.A.L."/>
            <person name="Grigoriev I.V."/>
            <person name="Debets A.J.M."/>
        </authorList>
    </citation>
    <scope>NUCLEOTIDE SEQUENCE [LARGE SCALE GENOMIC DNA]</scope>
    <source>
        <strain evidence="1 2">F11</strain>
    </source>
</reference>
<dbReference type="GeneID" id="39576287"/>
<dbReference type="SUPFAM" id="SSF47954">
    <property type="entry name" value="Cyclin-like"/>
    <property type="match status" value="1"/>
</dbReference>
<evidence type="ECO:0000313" key="1">
    <source>
        <dbReference type="EMBL" id="ROT41330.1"/>
    </source>
</evidence>
<gene>
    <name evidence="1" type="ORF">SODALDRAFT_272078</name>
</gene>
<dbReference type="CDD" id="cd20557">
    <property type="entry name" value="CYCLIN_ScPCL1-like"/>
    <property type="match status" value="1"/>
</dbReference>